<keyword evidence="3" id="KW-1185">Reference proteome</keyword>
<evidence type="ECO:0000313" key="3">
    <source>
        <dbReference type="Proteomes" id="UP000285710"/>
    </source>
</evidence>
<dbReference type="AlphaFoldDB" id="A0A443IMV2"/>
<dbReference type="RefSeq" id="WP_128270611.1">
    <property type="nucleotide sequence ID" value="NZ_SAUW01000023.1"/>
</dbReference>
<feature type="region of interest" description="Disordered" evidence="1">
    <location>
        <begin position="67"/>
        <end position="103"/>
    </location>
</feature>
<proteinExistence type="predicted"/>
<organism evidence="2 3">
    <name type="scientific">Paenirhodobacter populi</name>
    <dbReference type="NCBI Taxonomy" id="2306993"/>
    <lineage>
        <taxon>Bacteria</taxon>
        <taxon>Pseudomonadati</taxon>
        <taxon>Pseudomonadota</taxon>
        <taxon>Alphaproteobacteria</taxon>
        <taxon>Rhodobacterales</taxon>
        <taxon>Rhodobacter group</taxon>
        <taxon>Paenirhodobacter</taxon>
    </lineage>
</organism>
<evidence type="ECO:0000256" key="1">
    <source>
        <dbReference type="SAM" id="MobiDB-lite"/>
    </source>
</evidence>
<dbReference type="Proteomes" id="UP000285710">
    <property type="component" value="Unassembled WGS sequence"/>
</dbReference>
<gene>
    <name evidence="2" type="ORF">D2T33_17235</name>
</gene>
<comment type="caution">
    <text evidence="2">The sequence shown here is derived from an EMBL/GenBank/DDBJ whole genome shotgun (WGS) entry which is preliminary data.</text>
</comment>
<sequence length="185" mass="19500">MNFMMRHDPSLNMFRRGKTGWVADAAVGLRIGEIAPIAIAFSAGFGGRRFRDDALGENILLLPGAGGEAARPAYDSRSSANRSGAGGAAPVDGKPSTPPGYLWKDESISLRRRPDVVFEGWRRGVPPPKDGARAAGRIARGGAGFILSAQAGGAKLPRRGAIKTRPVSSFFAPLRGILGHPLFNP</sequence>
<protein>
    <submittedName>
        <fullName evidence="2">Uncharacterized protein</fullName>
    </submittedName>
</protein>
<reference evidence="2 3" key="1">
    <citation type="submission" date="2019-01" db="EMBL/GenBank/DDBJ databases">
        <title>Sinorhodobacter populi sp. nov. isolated from the symptomatic bark tissue of Populus euramericana canker.</title>
        <authorList>
            <person name="Xu G."/>
        </authorList>
    </citation>
    <scope>NUCLEOTIDE SEQUENCE [LARGE SCALE GENOMIC DNA]</scope>
    <source>
        <strain evidence="2 3">2D-5</strain>
    </source>
</reference>
<reference evidence="2 3" key="2">
    <citation type="submission" date="2019-01" db="EMBL/GenBank/DDBJ databases">
        <authorList>
            <person name="Li Y."/>
        </authorList>
    </citation>
    <scope>NUCLEOTIDE SEQUENCE [LARGE SCALE GENOMIC DNA]</scope>
    <source>
        <strain evidence="2 3">2D-5</strain>
    </source>
</reference>
<name>A0A443IMV2_9RHOB</name>
<accession>A0A443IMV2</accession>
<evidence type="ECO:0000313" key="2">
    <source>
        <dbReference type="EMBL" id="RWR07217.1"/>
    </source>
</evidence>
<dbReference type="EMBL" id="SAUW01000023">
    <property type="protein sequence ID" value="RWR07217.1"/>
    <property type="molecule type" value="Genomic_DNA"/>
</dbReference>